<feature type="transmembrane region" description="Helical" evidence="6">
    <location>
        <begin position="95"/>
        <end position="116"/>
    </location>
</feature>
<protein>
    <submittedName>
        <fullName evidence="8">MFS transporter</fullName>
    </submittedName>
</protein>
<evidence type="ECO:0000256" key="4">
    <source>
        <dbReference type="ARBA" id="ARBA00022989"/>
    </source>
</evidence>
<dbReference type="InterPro" id="IPR036259">
    <property type="entry name" value="MFS_trans_sf"/>
</dbReference>
<reference evidence="8" key="2">
    <citation type="submission" date="2023-06" db="EMBL/GenBank/DDBJ databases">
        <authorList>
            <consortium name="Lawrence Berkeley National Laboratory"/>
            <person name="Haridas S."/>
            <person name="Hensen N."/>
            <person name="Bonometti L."/>
            <person name="Westerberg I."/>
            <person name="Brannstrom I.O."/>
            <person name="Guillou S."/>
            <person name="Cros-Aarteil S."/>
            <person name="Calhoun S."/>
            <person name="Kuo A."/>
            <person name="Mondo S."/>
            <person name="Pangilinan J."/>
            <person name="Riley R."/>
            <person name="Labutti K."/>
            <person name="Andreopoulos B."/>
            <person name="Lipzen A."/>
            <person name="Chen C."/>
            <person name="Yanf M."/>
            <person name="Daum C."/>
            <person name="Ng V."/>
            <person name="Clum A."/>
            <person name="Steindorff A."/>
            <person name="Ohm R."/>
            <person name="Martin F."/>
            <person name="Silar P."/>
            <person name="Natvig D."/>
            <person name="Lalanne C."/>
            <person name="Gautier V."/>
            <person name="Ament-Velasquez S.L."/>
            <person name="Kruys A."/>
            <person name="Hutchinson M.I."/>
            <person name="Powell A.J."/>
            <person name="Barry K."/>
            <person name="Miller A.N."/>
            <person name="Grigoriev I.V."/>
            <person name="Debuchy R."/>
            <person name="Gladieux P."/>
            <person name="Thoren M.H."/>
            <person name="Johannesson H."/>
        </authorList>
    </citation>
    <scope>NUCLEOTIDE SEQUENCE</scope>
    <source>
        <strain evidence="8">CBS 955.72</strain>
    </source>
</reference>
<comment type="subcellular location">
    <subcellularLocation>
        <location evidence="1">Membrane</location>
        <topology evidence="1">Multi-pass membrane protein</topology>
    </subcellularLocation>
</comment>
<dbReference type="InterPro" id="IPR020846">
    <property type="entry name" value="MFS_dom"/>
</dbReference>
<dbReference type="GO" id="GO:0016020">
    <property type="term" value="C:membrane"/>
    <property type="evidence" value="ECO:0007669"/>
    <property type="project" value="UniProtKB-SubCell"/>
</dbReference>
<dbReference type="Gene3D" id="1.20.1250.20">
    <property type="entry name" value="MFS general substrate transporter like domains"/>
    <property type="match status" value="2"/>
</dbReference>
<keyword evidence="9" id="KW-1185">Reference proteome</keyword>
<evidence type="ECO:0000256" key="1">
    <source>
        <dbReference type="ARBA" id="ARBA00004141"/>
    </source>
</evidence>
<dbReference type="PROSITE" id="PS50850">
    <property type="entry name" value="MFS"/>
    <property type="match status" value="1"/>
</dbReference>
<feature type="transmembrane region" description="Helical" evidence="6">
    <location>
        <begin position="327"/>
        <end position="345"/>
    </location>
</feature>
<feature type="transmembrane region" description="Helical" evidence="6">
    <location>
        <begin position="123"/>
        <end position="143"/>
    </location>
</feature>
<feature type="transmembrane region" description="Helical" evidence="6">
    <location>
        <begin position="183"/>
        <end position="206"/>
    </location>
</feature>
<feature type="transmembrane region" description="Helical" evidence="6">
    <location>
        <begin position="218"/>
        <end position="242"/>
    </location>
</feature>
<keyword evidence="5 6" id="KW-0472">Membrane</keyword>
<accession>A0AAJ0HKG1</accession>
<evidence type="ECO:0000313" key="8">
    <source>
        <dbReference type="EMBL" id="KAK3356550.1"/>
    </source>
</evidence>
<evidence type="ECO:0000256" key="6">
    <source>
        <dbReference type="SAM" id="Phobius"/>
    </source>
</evidence>
<feature type="transmembrane region" description="Helical" evidence="6">
    <location>
        <begin position="57"/>
        <end position="75"/>
    </location>
</feature>
<dbReference type="FunFam" id="1.20.1250.20:FF:000018">
    <property type="entry name" value="MFS transporter permease"/>
    <property type="match status" value="1"/>
</dbReference>
<dbReference type="FunFam" id="1.20.1250.20:FF:000013">
    <property type="entry name" value="MFS general substrate transporter"/>
    <property type="match status" value="1"/>
</dbReference>
<dbReference type="SUPFAM" id="SSF103473">
    <property type="entry name" value="MFS general substrate transporter"/>
    <property type="match status" value="1"/>
</dbReference>
<feature type="transmembrane region" description="Helical" evidence="6">
    <location>
        <begin position="415"/>
        <end position="435"/>
    </location>
</feature>
<feature type="transmembrane region" description="Helical" evidence="6">
    <location>
        <begin position="383"/>
        <end position="403"/>
    </location>
</feature>
<comment type="caution">
    <text evidence="8">The sequence shown here is derived from an EMBL/GenBank/DDBJ whole genome shotgun (WGS) entry which is preliminary data.</text>
</comment>
<organism evidence="8 9">
    <name type="scientific">Lasiosphaeria hispida</name>
    <dbReference type="NCBI Taxonomy" id="260671"/>
    <lineage>
        <taxon>Eukaryota</taxon>
        <taxon>Fungi</taxon>
        <taxon>Dikarya</taxon>
        <taxon>Ascomycota</taxon>
        <taxon>Pezizomycotina</taxon>
        <taxon>Sordariomycetes</taxon>
        <taxon>Sordariomycetidae</taxon>
        <taxon>Sordariales</taxon>
        <taxon>Lasiosphaeriaceae</taxon>
        <taxon>Lasiosphaeria</taxon>
    </lineage>
</organism>
<reference evidence="8" key="1">
    <citation type="journal article" date="2023" name="Mol. Phylogenet. Evol.">
        <title>Genome-scale phylogeny and comparative genomics of the fungal order Sordariales.</title>
        <authorList>
            <person name="Hensen N."/>
            <person name="Bonometti L."/>
            <person name="Westerberg I."/>
            <person name="Brannstrom I.O."/>
            <person name="Guillou S."/>
            <person name="Cros-Aarteil S."/>
            <person name="Calhoun S."/>
            <person name="Haridas S."/>
            <person name="Kuo A."/>
            <person name="Mondo S."/>
            <person name="Pangilinan J."/>
            <person name="Riley R."/>
            <person name="LaButti K."/>
            <person name="Andreopoulos B."/>
            <person name="Lipzen A."/>
            <person name="Chen C."/>
            <person name="Yan M."/>
            <person name="Daum C."/>
            <person name="Ng V."/>
            <person name="Clum A."/>
            <person name="Steindorff A."/>
            <person name="Ohm R.A."/>
            <person name="Martin F."/>
            <person name="Silar P."/>
            <person name="Natvig D.O."/>
            <person name="Lalanne C."/>
            <person name="Gautier V."/>
            <person name="Ament-Velasquez S.L."/>
            <person name="Kruys A."/>
            <person name="Hutchinson M.I."/>
            <person name="Powell A.J."/>
            <person name="Barry K."/>
            <person name="Miller A.N."/>
            <person name="Grigoriev I.V."/>
            <person name="Debuchy R."/>
            <person name="Gladieux P."/>
            <person name="Hiltunen Thoren M."/>
            <person name="Johannesson H."/>
        </authorList>
    </citation>
    <scope>NUCLEOTIDE SEQUENCE</scope>
    <source>
        <strain evidence="8">CBS 955.72</strain>
    </source>
</reference>
<feature type="transmembrane region" description="Helical" evidence="6">
    <location>
        <begin position="352"/>
        <end position="371"/>
    </location>
</feature>
<feature type="transmembrane region" description="Helical" evidence="6">
    <location>
        <begin position="149"/>
        <end position="171"/>
    </location>
</feature>
<feature type="transmembrane region" description="Helical" evidence="6">
    <location>
        <begin position="447"/>
        <end position="469"/>
    </location>
</feature>
<keyword evidence="4 6" id="KW-1133">Transmembrane helix</keyword>
<dbReference type="InterPro" id="IPR011701">
    <property type="entry name" value="MFS"/>
</dbReference>
<proteinExistence type="predicted"/>
<evidence type="ECO:0000256" key="3">
    <source>
        <dbReference type="ARBA" id="ARBA00022692"/>
    </source>
</evidence>
<dbReference type="EMBL" id="JAUIQD010000003">
    <property type="protein sequence ID" value="KAK3356550.1"/>
    <property type="molecule type" value="Genomic_DNA"/>
</dbReference>
<evidence type="ECO:0000256" key="2">
    <source>
        <dbReference type="ARBA" id="ARBA00022448"/>
    </source>
</evidence>
<sequence>MNPARVEEGTIQTQNVQDAAKSNAFGDTATSSGDDSHNDQSERAVTRRLLQKLDSRILPILILLVLCSFLDRTNVGNAKLYNLEADLGMTNNQYNQGLAAFYPLYIAAEIPSNLVLKKVTPRIWIAFLTFLWGIVCMCLGFVHNFAQFVSLRAILGLAEGGLFPGMVLYLSTIYTRSELALRIGVLYTATSLSGAFGGLLARAIAAMGDRGGLTSWRWIFTVVVACFTFAVLPNSISSATFLQKEERDMGIQRLKGVSHGTGDQESELTLFSEEGFSLAEMWRAISSPQTWLTAGAYFGLLSGIYSFGLFLPTIIKDLGYTANEAQLWSVIPYAVAACTTLAVAFTSDRLKLRGVIMLCTMPIAIIGYAVIANLNGHPRVKYGMTFMMAAGIYSSVPPILAWLSNNSAGHYKRATAAALQLAIANCGGILAVFIYPTIDAPLYYRGHSIVLGLLVAGWFLILSNVLYCAKVNTDKAKGKYDKYDGYGDDRDPAFIMVM</sequence>
<keyword evidence="3 6" id="KW-0812">Transmembrane</keyword>
<feature type="transmembrane region" description="Helical" evidence="6">
    <location>
        <begin position="291"/>
        <end position="315"/>
    </location>
</feature>
<evidence type="ECO:0000259" key="7">
    <source>
        <dbReference type="PROSITE" id="PS50850"/>
    </source>
</evidence>
<gene>
    <name evidence="8" type="ORF">B0T25DRAFT_589132</name>
</gene>
<evidence type="ECO:0000256" key="5">
    <source>
        <dbReference type="ARBA" id="ARBA00023136"/>
    </source>
</evidence>
<dbReference type="Pfam" id="PF07690">
    <property type="entry name" value="MFS_1"/>
    <property type="match status" value="1"/>
</dbReference>
<dbReference type="PANTHER" id="PTHR43791">
    <property type="entry name" value="PERMEASE-RELATED"/>
    <property type="match status" value="1"/>
</dbReference>
<name>A0AAJ0HKG1_9PEZI</name>
<dbReference type="PANTHER" id="PTHR43791:SF67">
    <property type="entry name" value="TRANSPORTER, PUTATIVE (AFU_ORTHOLOGUE AFUA_3G04010)-RELATED"/>
    <property type="match status" value="1"/>
</dbReference>
<dbReference type="Proteomes" id="UP001275084">
    <property type="component" value="Unassembled WGS sequence"/>
</dbReference>
<dbReference type="GO" id="GO:0022857">
    <property type="term" value="F:transmembrane transporter activity"/>
    <property type="evidence" value="ECO:0007669"/>
    <property type="project" value="InterPro"/>
</dbReference>
<evidence type="ECO:0000313" key="9">
    <source>
        <dbReference type="Proteomes" id="UP001275084"/>
    </source>
</evidence>
<dbReference type="AlphaFoldDB" id="A0AAJ0HKG1"/>
<feature type="domain" description="Major facilitator superfamily (MFS) profile" evidence="7">
    <location>
        <begin position="57"/>
        <end position="498"/>
    </location>
</feature>
<keyword evidence="2" id="KW-0813">Transport</keyword>